<dbReference type="InterPro" id="IPR018490">
    <property type="entry name" value="cNMP-bd_dom_sf"/>
</dbReference>
<evidence type="ECO:0000259" key="1">
    <source>
        <dbReference type="PROSITE" id="PS50042"/>
    </source>
</evidence>
<sequence length="148" mass="16100">MEIAMTEKIVETIQESPLFKHLSADELGALVNASELKIFQPGERIIEENGQVEHLFIVLSGRIRVWTRGPQGEVELKAMGPGAYFGEVSLISGNCATATVEVKTGPAQVVAIGRQALLGLVDRDEKIRKMLQGVTLARAKDTIGKVFK</sequence>
<dbReference type="PANTHER" id="PTHR24567:SF74">
    <property type="entry name" value="HTH-TYPE TRANSCRIPTIONAL REGULATOR ARCR"/>
    <property type="match status" value="1"/>
</dbReference>
<comment type="caution">
    <text evidence="2">The sequence shown here is derived from an EMBL/GenBank/DDBJ whole genome shotgun (WGS) entry which is preliminary data.</text>
</comment>
<dbReference type="GO" id="GO:0005829">
    <property type="term" value="C:cytosol"/>
    <property type="evidence" value="ECO:0007669"/>
    <property type="project" value="TreeGrafter"/>
</dbReference>
<dbReference type="PANTHER" id="PTHR24567">
    <property type="entry name" value="CRP FAMILY TRANSCRIPTIONAL REGULATORY PROTEIN"/>
    <property type="match status" value="1"/>
</dbReference>
<evidence type="ECO:0000313" key="2">
    <source>
        <dbReference type="EMBL" id="RAL21677.1"/>
    </source>
</evidence>
<evidence type="ECO:0000313" key="3">
    <source>
        <dbReference type="Proteomes" id="UP000249169"/>
    </source>
</evidence>
<organism evidence="2 3">
    <name type="scientific">Lujinxingia litoralis</name>
    <dbReference type="NCBI Taxonomy" id="2211119"/>
    <lineage>
        <taxon>Bacteria</taxon>
        <taxon>Deltaproteobacteria</taxon>
        <taxon>Bradymonadales</taxon>
        <taxon>Lujinxingiaceae</taxon>
        <taxon>Lujinxingia</taxon>
    </lineage>
</organism>
<reference evidence="2 3" key="1">
    <citation type="submission" date="2018-05" db="EMBL/GenBank/DDBJ databases">
        <title>Lujinxingia marina gen. nov. sp. nov., a new facultative anaerobic member of the class Deltaproteobacteria, and proposal of Lujinxingaceae fam. nov.</title>
        <authorList>
            <person name="Li C.-M."/>
        </authorList>
    </citation>
    <scope>NUCLEOTIDE SEQUENCE [LARGE SCALE GENOMIC DNA]</scope>
    <source>
        <strain evidence="2 3">B210</strain>
    </source>
</reference>
<proteinExistence type="predicted"/>
<name>A0A328C645_9DELT</name>
<dbReference type="InterPro" id="IPR000595">
    <property type="entry name" value="cNMP-bd_dom"/>
</dbReference>
<dbReference type="SMART" id="SM00100">
    <property type="entry name" value="cNMP"/>
    <property type="match status" value="1"/>
</dbReference>
<dbReference type="PROSITE" id="PS50042">
    <property type="entry name" value="CNMP_BINDING_3"/>
    <property type="match status" value="1"/>
</dbReference>
<dbReference type="AlphaFoldDB" id="A0A328C645"/>
<dbReference type="GO" id="GO:0003700">
    <property type="term" value="F:DNA-binding transcription factor activity"/>
    <property type="evidence" value="ECO:0007669"/>
    <property type="project" value="TreeGrafter"/>
</dbReference>
<dbReference type="Pfam" id="PF00027">
    <property type="entry name" value="cNMP_binding"/>
    <property type="match status" value="1"/>
</dbReference>
<dbReference type="InterPro" id="IPR014710">
    <property type="entry name" value="RmlC-like_jellyroll"/>
</dbReference>
<dbReference type="Gene3D" id="2.60.120.10">
    <property type="entry name" value="Jelly Rolls"/>
    <property type="match status" value="1"/>
</dbReference>
<gene>
    <name evidence="2" type="ORF">DL240_12540</name>
</gene>
<dbReference type="EMBL" id="QHKO01000005">
    <property type="protein sequence ID" value="RAL21677.1"/>
    <property type="molecule type" value="Genomic_DNA"/>
</dbReference>
<dbReference type="SUPFAM" id="SSF51206">
    <property type="entry name" value="cAMP-binding domain-like"/>
    <property type="match status" value="1"/>
</dbReference>
<dbReference type="Proteomes" id="UP000249169">
    <property type="component" value="Unassembled WGS sequence"/>
</dbReference>
<dbReference type="CDD" id="cd00038">
    <property type="entry name" value="CAP_ED"/>
    <property type="match status" value="1"/>
</dbReference>
<keyword evidence="3" id="KW-1185">Reference proteome</keyword>
<dbReference type="InterPro" id="IPR050397">
    <property type="entry name" value="Env_Response_Regulators"/>
</dbReference>
<protein>
    <recommendedName>
        <fullName evidence="1">Cyclic nucleotide-binding domain-containing protein</fullName>
    </recommendedName>
</protein>
<accession>A0A328C645</accession>
<feature type="domain" description="Cyclic nucleotide-binding" evidence="1">
    <location>
        <begin position="18"/>
        <end position="138"/>
    </location>
</feature>